<accession>A0A2W0CS27</accession>
<name>A0A2W0CS27_9BACL</name>
<sequence>MKKQKRWVIIPVTTAVLLALAGCGGQDNNTSQASNTPTSTSGEQTQSGSGGADFSNTSEGSNAAAGTANNENNSEGTTSTSGGETTETQGQSSMNDVLQEIRSQLKMKDAVLPTSFALDKGKHLAAAIPVNSLDAFKVNFYSVDQTIPVNDASLSSSKNAPDVLASYEVKTYKDPDSRGIFPDTDLDNIPDEMSVDLGHGIKGMAEGAAGSQYLTWKEGRWTLQIRSVSEDKMNNPGIAKKMVEYLESHTLPAPKDKGFVNVEYPSGGKTVNVTISWQEGKQIHQLQTNQVPNNALGMVASVK</sequence>
<dbReference type="Proteomes" id="UP000247459">
    <property type="component" value="Unassembled WGS sequence"/>
</dbReference>
<comment type="caution">
    <text evidence="3">The sequence shown here is derived from an EMBL/GenBank/DDBJ whole genome shotgun (WGS) entry which is preliminary data.</text>
</comment>
<dbReference type="PROSITE" id="PS51257">
    <property type="entry name" value="PROKAR_LIPOPROTEIN"/>
    <property type="match status" value="1"/>
</dbReference>
<proteinExistence type="predicted"/>
<feature type="compositionally biased region" description="Low complexity" evidence="1">
    <location>
        <begin position="57"/>
        <end position="88"/>
    </location>
</feature>
<feature type="compositionally biased region" description="Low complexity" evidence="1">
    <location>
        <begin position="36"/>
        <end position="47"/>
    </location>
</feature>
<feature type="region of interest" description="Disordered" evidence="1">
    <location>
        <begin position="28"/>
        <end position="94"/>
    </location>
</feature>
<dbReference type="OrthoDB" id="2138638at2"/>
<evidence type="ECO:0000256" key="1">
    <source>
        <dbReference type="SAM" id="MobiDB-lite"/>
    </source>
</evidence>
<evidence type="ECO:0008006" key="5">
    <source>
        <dbReference type="Google" id="ProtNLM"/>
    </source>
</evidence>
<dbReference type="RefSeq" id="WP_110822458.1">
    <property type="nucleotide sequence ID" value="NZ_PRLG01000029.1"/>
</dbReference>
<reference evidence="3 4" key="1">
    <citation type="submission" date="2018-01" db="EMBL/GenBank/DDBJ databases">
        <title>Genome sequence of the PGP bacterium Paenibacillus illinoisensis E3.</title>
        <authorList>
            <person name="Rolli E."/>
            <person name="Marasco R."/>
            <person name="Bessem C."/>
            <person name="Michoud G."/>
            <person name="Gaiarsa S."/>
            <person name="Borin S."/>
            <person name="Daffonchio D."/>
        </authorList>
    </citation>
    <scope>NUCLEOTIDE SEQUENCE [LARGE SCALE GENOMIC DNA]</scope>
    <source>
        <strain evidence="3 4">E3</strain>
    </source>
</reference>
<feature type="signal peptide" evidence="2">
    <location>
        <begin position="1"/>
        <end position="21"/>
    </location>
</feature>
<organism evidence="3 4">
    <name type="scientific">Paenibacillus illinoisensis</name>
    <dbReference type="NCBI Taxonomy" id="59845"/>
    <lineage>
        <taxon>Bacteria</taxon>
        <taxon>Bacillati</taxon>
        <taxon>Bacillota</taxon>
        <taxon>Bacilli</taxon>
        <taxon>Bacillales</taxon>
        <taxon>Paenibacillaceae</taxon>
        <taxon>Paenibacillus</taxon>
    </lineage>
</organism>
<evidence type="ECO:0000313" key="3">
    <source>
        <dbReference type="EMBL" id="PYY26511.1"/>
    </source>
</evidence>
<keyword evidence="2" id="KW-0732">Signal</keyword>
<evidence type="ECO:0000313" key="4">
    <source>
        <dbReference type="Proteomes" id="UP000247459"/>
    </source>
</evidence>
<protein>
    <recommendedName>
        <fullName evidence="5">Lipoprotein</fullName>
    </recommendedName>
</protein>
<gene>
    <name evidence="3" type="ORF">PIL02S_05921</name>
</gene>
<evidence type="ECO:0000256" key="2">
    <source>
        <dbReference type="SAM" id="SignalP"/>
    </source>
</evidence>
<dbReference type="AlphaFoldDB" id="A0A2W0CS27"/>
<dbReference type="EMBL" id="PRLG01000029">
    <property type="protein sequence ID" value="PYY26511.1"/>
    <property type="molecule type" value="Genomic_DNA"/>
</dbReference>
<feature type="chain" id="PRO_5039388013" description="Lipoprotein" evidence="2">
    <location>
        <begin position="22"/>
        <end position="303"/>
    </location>
</feature>